<dbReference type="SUPFAM" id="SSF51197">
    <property type="entry name" value="Clavaminate synthase-like"/>
    <property type="match status" value="1"/>
</dbReference>
<gene>
    <name evidence="4" type="ORF">CYCCA115_LOCUS21952</name>
</gene>
<dbReference type="EMBL" id="CAKOGP040002280">
    <property type="protein sequence ID" value="CAJ1966368.1"/>
    <property type="molecule type" value="Genomic_DNA"/>
</dbReference>
<dbReference type="GO" id="GO:0016491">
    <property type="term" value="F:oxidoreductase activity"/>
    <property type="evidence" value="ECO:0007669"/>
    <property type="project" value="UniProtKB-KW"/>
</dbReference>
<evidence type="ECO:0000256" key="1">
    <source>
        <dbReference type="ARBA" id="ARBA00023002"/>
    </source>
</evidence>
<proteinExistence type="predicted"/>
<dbReference type="Pfam" id="PF02668">
    <property type="entry name" value="TauD"/>
    <property type="match status" value="1"/>
</dbReference>
<dbReference type="GO" id="GO:0017000">
    <property type="term" value="P:antibiotic biosynthetic process"/>
    <property type="evidence" value="ECO:0007669"/>
    <property type="project" value="UniProtKB-KW"/>
</dbReference>
<organism evidence="4 5">
    <name type="scientific">Cylindrotheca closterium</name>
    <dbReference type="NCBI Taxonomy" id="2856"/>
    <lineage>
        <taxon>Eukaryota</taxon>
        <taxon>Sar</taxon>
        <taxon>Stramenopiles</taxon>
        <taxon>Ochrophyta</taxon>
        <taxon>Bacillariophyta</taxon>
        <taxon>Bacillariophyceae</taxon>
        <taxon>Bacillariophycidae</taxon>
        <taxon>Bacillariales</taxon>
        <taxon>Bacillariaceae</taxon>
        <taxon>Cylindrotheca</taxon>
    </lineage>
</organism>
<accession>A0AAD2G987</accession>
<dbReference type="InterPro" id="IPR003819">
    <property type="entry name" value="TauD/TfdA-like"/>
</dbReference>
<evidence type="ECO:0000313" key="4">
    <source>
        <dbReference type="EMBL" id="CAJ1966368.1"/>
    </source>
</evidence>
<dbReference type="Gene3D" id="3.60.130.10">
    <property type="entry name" value="Clavaminate synthase-like"/>
    <property type="match status" value="1"/>
</dbReference>
<comment type="caution">
    <text evidence="4">The sequence shown here is derived from an EMBL/GenBank/DDBJ whole genome shotgun (WGS) entry which is preliminary data.</text>
</comment>
<dbReference type="AlphaFoldDB" id="A0AAD2G987"/>
<evidence type="ECO:0000313" key="5">
    <source>
        <dbReference type="Proteomes" id="UP001295423"/>
    </source>
</evidence>
<dbReference type="InterPro" id="IPR042098">
    <property type="entry name" value="TauD-like_sf"/>
</dbReference>
<feature type="domain" description="TauD/TfdA-like" evidence="3">
    <location>
        <begin position="20"/>
        <end position="340"/>
    </location>
</feature>
<evidence type="ECO:0000256" key="2">
    <source>
        <dbReference type="ARBA" id="ARBA00023194"/>
    </source>
</evidence>
<keyword evidence="1" id="KW-0560">Oxidoreductase</keyword>
<dbReference type="PANTHER" id="PTHR10696">
    <property type="entry name" value="GAMMA-BUTYROBETAINE HYDROXYLASE-RELATED"/>
    <property type="match status" value="1"/>
</dbReference>
<keyword evidence="2" id="KW-0045">Antibiotic biosynthesis</keyword>
<protein>
    <recommendedName>
        <fullName evidence="3">TauD/TfdA-like domain-containing protein</fullName>
    </recommendedName>
</protein>
<reference evidence="4" key="1">
    <citation type="submission" date="2023-08" db="EMBL/GenBank/DDBJ databases">
        <authorList>
            <person name="Audoor S."/>
            <person name="Bilcke G."/>
        </authorList>
    </citation>
    <scope>NUCLEOTIDE SEQUENCE</scope>
</reference>
<dbReference type="InterPro" id="IPR050411">
    <property type="entry name" value="AlphaKG_dependent_hydroxylases"/>
</dbReference>
<evidence type="ECO:0000259" key="3">
    <source>
        <dbReference type="Pfam" id="PF02668"/>
    </source>
</evidence>
<keyword evidence="5" id="KW-1185">Reference proteome</keyword>
<dbReference type="Proteomes" id="UP001295423">
    <property type="component" value="Unassembled WGS sequence"/>
</dbReference>
<sequence>MPLVISPKEHIKNFCLKRFIQYNRDWIDQQVSEYGAVLYRGFDINSAADVEEAVKALEPDLSNEYRGTSPRNAVNGSTYVFSAAEVPSHYPIAQHLEMSFLPAPPRRLFFSALQAPKTKGGETALSDFRKVYRDIPKDLREKLARKKLRYTRTHYRKGANPLFTNDISSLDSWHDIFKTTDRSKVEEIAAKENFPVRWEGKNKDVFVSEYQSEPFQLHPVTKEPVWFNHAQVFHWTTYPSELWNSFKRIRDIRLLLQCGKAWTMAFTTYVVFRRKMALTVTFGDGEPISIKEMGIIRKTIHRHMIFNRWQKGDILEIDNFATSHGREPTYDKGRKIVVSWSSALTKSNDPV</sequence>
<name>A0AAD2G987_9STRA</name>
<dbReference type="PANTHER" id="PTHR10696:SF56">
    <property type="entry name" value="TAUD_TFDA-LIKE DOMAIN-CONTAINING PROTEIN"/>
    <property type="match status" value="1"/>
</dbReference>